<name>A0AAN9UZ93_9PEZI</name>
<sequence length="235" mass="26023">MPSTRGDTTRTRTIRSFATAPRQSRSRGMGQSRYWQFGFDGQLTTQKKPLAAHVWRLGCATFMAALTNQSNRQLEGMVTILPNQSNRQLEGMVTIPHQFFGAQYREDLARTLGIPGCLSRITPLQLAGVNGTHLVPEVPETVLGKGHFGEVYKGVDRATLHDVDEVLARALGNPAFPKPPYDPHTLLRYTITTGNSGDYHPSGERGFKEPTRIQWYEHGRLASTMAKPSTTGMPS</sequence>
<dbReference type="EMBL" id="JAKJXP020000006">
    <property type="protein sequence ID" value="KAK7756641.1"/>
    <property type="molecule type" value="Genomic_DNA"/>
</dbReference>
<protein>
    <submittedName>
        <fullName evidence="1">Uncharacterized protein</fullName>
    </submittedName>
</protein>
<keyword evidence="2" id="KW-1185">Reference proteome</keyword>
<comment type="caution">
    <text evidence="1">The sequence shown here is derived from an EMBL/GenBank/DDBJ whole genome shotgun (WGS) entry which is preliminary data.</text>
</comment>
<dbReference type="Proteomes" id="UP001320420">
    <property type="component" value="Unassembled WGS sequence"/>
</dbReference>
<proteinExistence type="predicted"/>
<evidence type="ECO:0000313" key="2">
    <source>
        <dbReference type="Proteomes" id="UP001320420"/>
    </source>
</evidence>
<accession>A0AAN9UZ93</accession>
<dbReference type="AlphaFoldDB" id="A0AAN9UZ93"/>
<reference evidence="1 2" key="1">
    <citation type="submission" date="2024-02" db="EMBL/GenBank/DDBJ databases">
        <title>De novo assembly and annotation of 12 fungi associated with fruit tree decline syndrome in Ontario, Canada.</title>
        <authorList>
            <person name="Sulman M."/>
            <person name="Ellouze W."/>
            <person name="Ilyukhin E."/>
        </authorList>
    </citation>
    <scope>NUCLEOTIDE SEQUENCE [LARGE SCALE GENOMIC DNA]</scope>
    <source>
        <strain evidence="1 2">M11/M66-122</strain>
    </source>
</reference>
<evidence type="ECO:0000313" key="1">
    <source>
        <dbReference type="EMBL" id="KAK7756641.1"/>
    </source>
</evidence>
<gene>
    <name evidence="1" type="ORF">SLS62_001478</name>
</gene>
<organism evidence="1 2">
    <name type="scientific">Diatrype stigma</name>
    <dbReference type="NCBI Taxonomy" id="117547"/>
    <lineage>
        <taxon>Eukaryota</taxon>
        <taxon>Fungi</taxon>
        <taxon>Dikarya</taxon>
        <taxon>Ascomycota</taxon>
        <taxon>Pezizomycotina</taxon>
        <taxon>Sordariomycetes</taxon>
        <taxon>Xylariomycetidae</taxon>
        <taxon>Xylariales</taxon>
        <taxon>Diatrypaceae</taxon>
        <taxon>Diatrype</taxon>
    </lineage>
</organism>